<dbReference type="AlphaFoldDB" id="A0A3B6VJ00"/>
<evidence type="ECO:0000313" key="2">
    <source>
        <dbReference type="Proteomes" id="UP000010793"/>
    </source>
</evidence>
<proteinExistence type="predicted"/>
<name>A0A3B6VJ00_BRAPL</name>
<dbReference type="KEGG" id="bpip:BPP43_03065"/>
<dbReference type="EMBL" id="CP002873">
    <property type="protein sequence ID" value="AGA65921.1"/>
    <property type="molecule type" value="Genomic_DNA"/>
</dbReference>
<evidence type="ECO:0000313" key="1">
    <source>
        <dbReference type="EMBL" id="AGA65921.1"/>
    </source>
</evidence>
<dbReference type="Proteomes" id="UP000010793">
    <property type="component" value="Chromosome"/>
</dbReference>
<dbReference type="RefSeq" id="WP_013242973.1">
    <property type="nucleotide sequence ID" value="NC_019908.1"/>
</dbReference>
<keyword evidence="2" id="KW-1185">Reference proteome</keyword>
<accession>A0A3B6VJ00</accession>
<gene>
    <name evidence="1" type="ORF">BPP43_03065</name>
</gene>
<protein>
    <submittedName>
        <fullName evidence="1">Uncharacterized protein</fullName>
    </submittedName>
</protein>
<reference evidence="1 2" key="1">
    <citation type="journal article" date="2013" name="Genome Announc.">
        <title>Complete Genome Sequence of the Porcine Strain Brachyspira pilosicoli P43/6/78(T.).</title>
        <authorList>
            <person name="Lin C."/>
            <person name="den Bakker H.C."/>
            <person name="Suzuki H."/>
            <person name="Lefebure T."/>
            <person name="Ponnala L."/>
            <person name="Sun Q."/>
            <person name="Stanhope M.J."/>
            <person name="Wiedmann M."/>
            <person name="Duhamel G.E."/>
        </authorList>
    </citation>
    <scope>NUCLEOTIDE SEQUENCE [LARGE SCALE GENOMIC DNA]</scope>
    <source>
        <strain evidence="1 2">P43/6/78</strain>
    </source>
</reference>
<dbReference type="GeneID" id="56438599"/>
<organism evidence="1 2">
    <name type="scientific">Brachyspira pilosicoli P43/6/78</name>
    <dbReference type="NCBI Taxonomy" id="1042417"/>
    <lineage>
        <taxon>Bacteria</taxon>
        <taxon>Pseudomonadati</taxon>
        <taxon>Spirochaetota</taxon>
        <taxon>Spirochaetia</taxon>
        <taxon>Brachyspirales</taxon>
        <taxon>Brachyspiraceae</taxon>
        <taxon>Brachyspira</taxon>
    </lineage>
</organism>
<sequence>MNNHFLKKVSIISLLFIMLFAKKQVITGEVRILGTYLFPNVVISENNIDYYFDKSFFEEYSKYQGKVISVEAKVKKEKLWLADRSKSFDRYTIKWVKKIE</sequence>